<organism evidence="8 9">
    <name type="scientific">Clonostachys rhizophaga</name>
    <dbReference type="NCBI Taxonomy" id="160324"/>
    <lineage>
        <taxon>Eukaryota</taxon>
        <taxon>Fungi</taxon>
        <taxon>Dikarya</taxon>
        <taxon>Ascomycota</taxon>
        <taxon>Pezizomycotina</taxon>
        <taxon>Sordariomycetes</taxon>
        <taxon>Hypocreomycetidae</taxon>
        <taxon>Hypocreales</taxon>
        <taxon>Bionectriaceae</taxon>
        <taxon>Clonostachys</taxon>
    </lineage>
</organism>
<dbReference type="EC" id="1.2.1.3" evidence="3"/>
<dbReference type="GO" id="GO:0004029">
    <property type="term" value="F:aldehyde dehydrogenase (NAD+) activity"/>
    <property type="evidence" value="ECO:0007669"/>
    <property type="project" value="UniProtKB-EC"/>
</dbReference>
<protein>
    <recommendedName>
        <fullName evidence="3">aldehyde dehydrogenase (NAD(+))</fullName>
        <ecNumber evidence="3">1.2.1.3</ecNumber>
    </recommendedName>
</protein>
<feature type="active site" evidence="5">
    <location>
        <position position="250"/>
    </location>
</feature>
<name>A0A9N9YS35_9HYPO</name>
<comment type="catalytic activity">
    <reaction evidence="4">
        <text>an aldehyde + NAD(+) + H2O = a carboxylate + NADH + 2 H(+)</text>
        <dbReference type="Rhea" id="RHEA:16185"/>
        <dbReference type="ChEBI" id="CHEBI:15377"/>
        <dbReference type="ChEBI" id="CHEBI:15378"/>
        <dbReference type="ChEBI" id="CHEBI:17478"/>
        <dbReference type="ChEBI" id="CHEBI:29067"/>
        <dbReference type="ChEBI" id="CHEBI:57540"/>
        <dbReference type="ChEBI" id="CHEBI:57945"/>
        <dbReference type="EC" id="1.2.1.3"/>
    </reaction>
</comment>
<dbReference type="AlphaFoldDB" id="A0A9N9YS35"/>
<feature type="domain" description="Aldehyde dehydrogenase" evidence="7">
    <location>
        <begin position="18"/>
        <end position="477"/>
    </location>
</feature>
<evidence type="ECO:0000256" key="2">
    <source>
        <dbReference type="ARBA" id="ARBA00023002"/>
    </source>
</evidence>
<dbReference type="PANTHER" id="PTHR11699">
    <property type="entry name" value="ALDEHYDE DEHYDROGENASE-RELATED"/>
    <property type="match status" value="1"/>
</dbReference>
<evidence type="ECO:0000313" key="8">
    <source>
        <dbReference type="EMBL" id="CAH0028527.1"/>
    </source>
</evidence>
<dbReference type="Pfam" id="PF00171">
    <property type="entry name" value="Aldedh"/>
    <property type="match status" value="1"/>
</dbReference>
<dbReference type="SUPFAM" id="SSF53720">
    <property type="entry name" value="ALDH-like"/>
    <property type="match status" value="1"/>
</dbReference>
<dbReference type="InterPro" id="IPR016161">
    <property type="entry name" value="Ald_DH/histidinol_DH"/>
</dbReference>
<dbReference type="Gene3D" id="3.40.309.10">
    <property type="entry name" value="Aldehyde Dehydrogenase, Chain A, domain 2"/>
    <property type="match status" value="1"/>
</dbReference>
<evidence type="ECO:0000256" key="4">
    <source>
        <dbReference type="ARBA" id="ARBA00049194"/>
    </source>
</evidence>
<dbReference type="Gene3D" id="3.40.605.10">
    <property type="entry name" value="Aldehyde Dehydrogenase, Chain A, domain 1"/>
    <property type="match status" value="1"/>
</dbReference>
<dbReference type="Proteomes" id="UP000696573">
    <property type="component" value="Unassembled WGS sequence"/>
</dbReference>
<evidence type="ECO:0000313" key="9">
    <source>
        <dbReference type="Proteomes" id="UP000696573"/>
    </source>
</evidence>
<keyword evidence="2 6" id="KW-0560">Oxidoreductase</keyword>
<evidence type="ECO:0000256" key="1">
    <source>
        <dbReference type="ARBA" id="ARBA00009986"/>
    </source>
</evidence>
<reference evidence="8" key="1">
    <citation type="submission" date="2021-10" db="EMBL/GenBank/DDBJ databases">
        <authorList>
            <person name="Piombo E."/>
        </authorList>
    </citation>
    <scope>NUCLEOTIDE SEQUENCE</scope>
</reference>
<comment type="caution">
    <text evidence="8">The sequence shown here is derived from an EMBL/GenBank/DDBJ whole genome shotgun (WGS) entry which is preliminary data.</text>
</comment>
<evidence type="ECO:0000256" key="5">
    <source>
        <dbReference type="PROSITE-ProRule" id="PRU10007"/>
    </source>
</evidence>
<dbReference type="PROSITE" id="PS00070">
    <property type="entry name" value="ALDEHYDE_DEHYDR_CYS"/>
    <property type="match status" value="1"/>
</dbReference>
<evidence type="ECO:0000256" key="3">
    <source>
        <dbReference type="ARBA" id="ARBA00024226"/>
    </source>
</evidence>
<gene>
    <name evidence="8" type="ORF">CRHIZ90672A_00010776</name>
</gene>
<dbReference type="InterPro" id="IPR029510">
    <property type="entry name" value="Ald_DH_CS_GLU"/>
</dbReference>
<dbReference type="InterPro" id="IPR016163">
    <property type="entry name" value="Ald_DH_C"/>
</dbReference>
<dbReference type="EMBL" id="CABFNQ020000732">
    <property type="protein sequence ID" value="CAH0028527.1"/>
    <property type="molecule type" value="Genomic_DNA"/>
</dbReference>
<dbReference type="OrthoDB" id="310895at2759"/>
<dbReference type="InterPro" id="IPR016162">
    <property type="entry name" value="Ald_DH_N"/>
</dbReference>
<dbReference type="InterPro" id="IPR015590">
    <property type="entry name" value="Aldehyde_DH_dom"/>
</dbReference>
<sequence length="498" mass="53125">MSSSVPTLPKLTITKWSNSGDTNNFDVVNPATGQVLTTVAGGDTNTAAAAAEASQKAFNSWRWLPPAQRAGLLIKCSEALEKHGEELAHLLCLENGKPYQDALLFDVGFLVGAFRYFGSLADKLPDQFFDRGSMYATVMREPYGVCVGILPFNWPPIHLGGKLAPCLAAGNTMIIKPGDQTPLTVLRAVEILQTVLPPDVVIAVPARGPAVPQALVANPAVRAVSFTGSTTAGAAVARTAADTIKPTTLELGGKNAMIVFEDTDLDRAVATALEGSFFNKGEACTATSRLLVHEAVHDAFVDKLSAGVRKIVTGSGMDPKTHVGPCVNKASQERVLGYIQKGKEEGATVAAQGALPSNPELQDGSFVAPTLFTNVTPQMTIAKEEIFGPVSVVIKFSTEDEAVSISNDSVYGLTAVLFSKDHERCLRVARKLDVGMIFFNQYNRAVLGTPFGGANHSGYGREHCIDTLREWTRAKAIHQPSGLHAVPQWRAVKDCLQN</sequence>
<dbReference type="CDD" id="cd07078">
    <property type="entry name" value="ALDH"/>
    <property type="match status" value="1"/>
</dbReference>
<dbReference type="FunFam" id="3.40.605.10:FF:000007">
    <property type="entry name" value="NAD/NADP-dependent betaine aldehyde dehydrogenase"/>
    <property type="match status" value="1"/>
</dbReference>
<proteinExistence type="inferred from homology"/>
<dbReference type="InterPro" id="IPR016160">
    <property type="entry name" value="Ald_DH_CS_CYS"/>
</dbReference>
<keyword evidence="9" id="KW-1185">Reference proteome</keyword>
<evidence type="ECO:0000256" key="6">
    <source>
        <dbReference type="RuleBase" id="RU003345"/>
    </source>
</evidence>
<comment type="similarity">
    <text evidence="1 6">Belongs to the aldehyde dehydrogenase family.</text>
</comment>
<dbReference type="FunFam" id="3.40.309.10:FF:000012">
    <property type="entry name" value="Betaine aldehyde dehydrogenase"/>
    <property type="match status" value="1"/>
</dbReference>
<accession>A0A9N9YS35</accession>
<evidence type="ECO:0000259" key="7">
    <source>
        <dbReference type="Pfam" id="PF00171"/>
    </source>
</evidence>
<dbReference type="PROSITE" id="PS00687">
    <property type="entry name" value="ALDEHYDE_DEHYDR_GLU"/>
    <property type="match status" value="1"/>
</dbReference>